<name>A0A948T9S6_9BACT</name>
<reference evidence="1" key="1">
    <citation type="journal article" date="2021" name="PeerJ">
        <title>Extensive microbial diversity within the chicken gut microbiome revealed by metagenomics and culture.</title>
        <authorList>
            <person name="Gilroy R."/>
            <person name="Ravi A."/>
            <person name="Getino M."/>
            <person name="Pursley I."/>
            <person name="Horton D.L."/>
            <person name="Alikhan N.F."/>
            <person name="Baker D."/>
            <person name="Gharbi K."/>
            <person name="Hall N."/>
            <person name="Watson M."/>
            <person name="Adriaenssens E.M."/>
            <person name="Foster-Nyarko E."/>
            <person name="Jarju S."/>
            <person name="Secka A."/>
            <person name="Antonio M."/>
            <person name="Oren A."/>
            <person name="Chaudhuri R.R."/>
            <person name="La Ragione R."/>
            <person name="Hildebrand F."/>
            <person name="Pallen M.J."/>
        </authorList>
    </citation>
    <scope>NUCLEOTIDE SEQUENCE</scope>
    <source>
        <strain evidence="1">G4-2901</strain>
    </source>
</reference>
<dbReference type="AlphaFoldDB" id="A0A948T9S6"/>
<accession>A0A948T9S6</accession>
<dbReference type="InterPro" id="IPR003615">
    <property type="entry name" value="HNH_nuc"/>
</dbReference>
<proteinExistence type="predicted"/>
<keyword evidence="1" id="KW-0255">Endonuclease</keyword>
<keyword evidence="1" id="KW-0378">Hydrolase</keyword>
<organism evidence="1 2">
    <name type="scientific">Candidatus Phocaeicola faecigallinarum</name>
    <dbReference type="NCBI Taxonomy" id="2838732"/>
    <lineage>
        <taxon>Bacteria</taxon>
        <taxon>Pseudomonadati</taxon>
        <taxon>Bacteroidota</taxon>
        <taxon>Bacteroidia</taxon>
        <taxon>Bacteroidales</taxon>
        <taxon>Bacteroidaceae</taxon>
        <taxon>Phocaeicola</taxon>
    </lineage>
</organism>
<keyword evidence="1" id="KW-0540">Nuclease</keyword>
<reference evidence="1" key="2">
    <citation type="submission" date="2021-04" db="EMBL/GenBank/DDBJ databases">
        <authorList>
            <person name="Gilroy R."/>
        </authorList>
    </citation>
    <scope>NUCLEOTIDE SEQUENCE</scope>
    <source>
        <strain evidence="1">G4-2901</strain>
    </source>
</reference>
<dbReference type="CDD" id="cd00085">
    <property type="entry name" value="HNHc"/>
    <property type="match status" value="1"/>
</dbReference>
<evidence type="ECO:0000313" key="1">
    <source>
        <dbReference type="EMBL" id="MBU3836990.1"/>
    </source>
</evidence>
<protein>
    <submittedName>
        <fullName evidence="1">HNH endonuclease</fullName>
    </submittedName>
</protein>
<comment type="caution">
    <text evidence="1">The sequence shown here is derived from an EMBL/GenBank/DDBJ whole genome shotgun (WGS) entry which is preliminary data.</text>
</comment>
<sequence length="119" mass="13902">MFDNKTIDKVWNKAKVVEDFNSENIRKDACGAWIIRNQYGNRDSIFGWEIDHVYPEALGGGNEIENLRAMQWENNISKGDDFPSYKSKVQSKGNKNIYEEKQYKVNDELKAKLELLYGF</sequence>
<dbReference type="GO" id="GO:0004519">
    <property type="term" value="F:endonuclease activity"/>
    <property type="evidence" value="ECO:0007669"/>
    <property type="project" value="UniProtKB-KW"/>
</dbReference>
<dbReference type="EMBL" id="JAHLFW010000009">
    <property type="protein sequence ID" value="MBU3836990.1"/>
    <property type="molecule type" value="Genomic_DNA"/>
</dbReference>
<dbReference type="Gene3D" id="1.10.30.50">
    <property type="match status" value="1"/>
</dbReference>
<gene>
    <name evidence="1" type="ORF">H9777_01415</name>
</gene>
<evidence type="ECO:0000313" key="2">
    <source>
        <dbReference type="Proteomes" id="UP000783796"/>
    </source>
</evidence>
<dbReference type="Proteomes" id="UP000783796">
    <property type="component" value="Unassembled WGS sequence"/>
</dbReference>